<dbReference type="Pfam" id="PF00201">
    <property type="entry name" value="UDPGT"/>
    <property type="match status" value="1"/>
</dbReference>
<keyword evidence="5" id="KW-0732">Signal</keyword>
<name>A0A3P6TGG2_CYLGO</name>
<keyword evidence="3" id="KW-0328">Glycosyltransferase</keyword>
<organism evidence="7 8">
    <name type="scientific">Cylicostephanus goldi</name>
    <name type="common">Nematode worm</name>
    <dbReference type="NCBI Taxonomy" id="71465"/>
    <lineage>
        <taxon>Eukaryota</taxon>
        <taxon>Metazoa</taxon>
        <taxon>Ecdysozoa</taxon>
        <taxon>Nematoda</taxon>
        <taxon>Chromadorea</taxon>
        <taxon>Rhabditida</taxon>
        <taxon>Rhabditina</taxon>
        <taxon>Rhabditomorpha</taxon>
        <taxon>Strongyloidea</taxon>
        <taxon>Strongylidae</taxon>
        <taxon>Cylicostephanus</taxon>
    </lineage>
</organism>
<evidence type="ECO:0000256" key="6">
    <source>
        <dbReference type="ARBA" id="ARBA00047475"/>
    </source>
</evidence>
<dbReference type="EC" id="2.4.1.17" evidence="2"/>
<evidence type="ECO:0000256" key="4">
    <source>
        <dbReference type="ARBA" id="ARBA00022679"/>
    </source>
</evidence>
<keyword evidence="4" id="KW-0808">Transferase</keyword>
<dbReference type="GO" id="GO:0015020">
    <property type="term" value="F:glucuronosyltransferase activity"/>
    <property type="evidence" value="ECO:0007669"/>
    <property type="project" value="UniProtKB-EC"/>
</dbReference>
<dbReference type="SUPFAM" id="SSF53756">
    <property type="entry name" value="UDP-Glycosyltransferase/glycogen phosphorylase"/>
    <property type="match status" value="1"/>
</dbReference>
<comment type="catalytic activity">
    <reaction evidence="6">
        <text>glucuronate acceptor + UDP-alpha-D-glucuronate = acceptor beta-D-glucuronoside + UDP + H(+)</text>
        <dbReference type="Rhea" id="RHEA:21032"/>
        <dbReference type="ChEBI" id="CHEBI:15378"/>
        <dbReference type="ChEBI" id="CHEBI:58052"/>
        <dbReference type="ChEBI" id="CHEBI:58223"/>
        <dbReference type="ChEBI" id="CHEBI:132367"/>
        <dbReference type="ChEBI" id="CHEBI:132368"/>
        <dbReference type="EC" id="2.4.1.17"/>
    </reaction>
</comment>
<evidence type="ECO:0000256" key="2">
    <source>
        <dbReference type="ARBA" id="ARBA00012544"/>
    </source>
</evidence>
<feature type="non-terminal residue" evidence="7">
    <location>
        <position position="134"/>
    </location>
</feature>
<dbReference type="AlphaFoldDB" id="A0A3P6TGG2"/>
<gene>
    <name evidence="7" type="ORF">CGOC_LOCUS8262</name>
</gene>
<evidence type="ECO:0000256" key="3">
    <source>
        <dbReference type="ARBA" id="ARBA00022676"/>
    </source>
</evidence>
<dbReference type="EMBL" id="UYRV01030003">
    <property type="protein sequence ID" value="VDK84257.1"/>
    <property type="molecule type" value="Genomic_DNA"/>
</dbReference>
<dbReference type="PANTHER" id="PTHR48043">
    <property type="entry name" value="EG:EG0003.4 PROTEIN-RELATED"/>
    <property type="match status" value="1"/>
</dbReference>
<accession>A0A3P6TGG2</accession>
<evidence type="ECO:0000256" key="1">
    <source>
        <dbReference type="ARBA" id="ARBA00009995"/>
    </source>
</evidence>
<dbReference type="InterPro" id="IPR002213">
    <property type="entry name" value="UDP_glucos_trans"/>
</dbReference>
<evidence type="ECO:0000313" key="8">
    <source>
        <dbReference type="Proteomes" id="UP000271889"/>
    </source>
</evidence>
<comment type="similarity">
    <text evidence="1">Belongs to the UDP-glycosyltransferase family.</text>
</comment>
<proteinExistence type="inferred from homology"/>
<dbReference type="Proteomes" id="UP000271889">
    <property type="component" value="Unassembled WGS sequence"/>
</dbReference>
<dbReference type="OrthoDB" id="5835829at2759"/>
<dbReference type="InterPro" id="IPR050271">
    <property type="entry name" value="UDP-glycosyltransferase"/>
</dbReference>
<keyword evidence="8" id="KW-1185">Reference proteome</keyword>
<dbReference type="PANTHER" id="PTHR48043:SF145">
    <property type="entry name" value="FI06409P-RELATED"/>
    <property type="match status" value="1"/>
</dbReference>
<evidence type="ECO:0000256" key="5">
    <source>
        <dbReference type="ARBA" id="ARBA00022729"/>
    </source>
</evidence>
<protein>
    <recommendedName>
        <fullName evidence="2">glucuronosyltransferase</fullName>
        <ecNumber evidence="2">2.4.1.17</ecNumber>
    </recommendedName>
</protein>
<evidence type="ECO:0000313" key="7">
    <source>
        <dbReference type="EMBL" id="VDK84257.1"/>
    </source>
</evidence>
<sequence length="134" mass="15278">MDPHVNMVGHRSSAEQIPHRSKYYNPNDWPLSNFKEKFWEAPKVEGRCMNVEDMDSFMEINHKVCKGLLEDTVYLNALRDRHFDIAIHEIYDYCVVAVLEMIGIKNTIVVSAVGVTSHVQDIAGFPTNPSFIPG</sequence>
<reference evidence="7 8" key="1">
    <citation type="submission" date="2018-11" db="EMBL/GenBank/DDBJ databases">
        <authorList>
            <consortium name="Pathogen Informatics"/>
        </authorList>
    </citation>
    <scope>NUCLEOTIDE SEQUENCE [LARGE SCALE GENOMIC DNA]</scope>
</reference>